<proteinExistence type="predicted"/>
<feature type="transmembrane region" description="Helical" evidence="2">
    <location>
        <begin position="254"/>
        <end position="273"/>
    </location>
</feature>
<keyword evidence="4" id="KW-1185">Reference proteome</keyword>
<keyword evidence="2" id="KW-0472">Membrane</keyword>
<organism evidence="3 4">
    <name type="scientific">Symbiodinium natans</name>
    <dbReference type="NCBI Taxonomy" id="878477"/>
    <lineage>
        <taxon>Eukaryota</taxon>
        <taxon>Sar</taxon>
        <taxon>Alveolata</taxon>
        <taxon>Dinophyceae</taxon>
        <taxon>Suessiales</taxon>
        <taxon>Symbiodiniaceae</taxon>
        <taxon>Symbiodinium</taxon>
    </lineage>
</organism>
<keyword evidence="2" id="KW-1133">Transmembrane helix</keyword>
<feature type="transmembrane region" description="Helical" evidence="2">
    <location>
        <begin position="222"/>
        <end position="248"/>
    </location>
</feature>
<evidence type="ECO:0000256" key="2">
    <source>
        <dbReference type="SAM" id="Phobius"/>
    </source>
</evidence>
<accession>A0A812L5M5</accession>
<evidence type="ECO:0000313" key="4">
    <source>
        <dbReference type="Proteomes" id="UP000604046"/>
    </source>
</evidence>
<feature type="region of interest" description="Disordered" evidence="1">
    <location>
        <begin position="1"/>
        <end position="68"/>
    </location>
</feature>
<comment type="caution">
    <text evidence="3">The sequence shown here is derived from an EMBL/GenBank/DDBJ whole genome shotgun (WGS) entry which is preliminary data.</text>
</comment>
<evidence type="ECO:0000256" key="1">
    <source>
        <dbReference type="SAM" id="MobiDB-lite"/>
    </source>
</evidence>
<protein>
    <submittedName>
        <fullName evidence="3">Uncharacterized protein</fullName>
    </submittedName>
</protein>
<name>A0A812L5M5_9DINO</name>
<evidence type="ECO:0000313" key="3">
    <source>
        <dbReference type="EMBL" id="CAE7236231.1"/>
    </source>
</evidence>
<feature type="compositionally biased region" description="Polar residues" evidence="1">
    <location>
        <begin position="31"/>
        <end position="46"/>
    </location>
</feature>
<dbReference type="AlphaFoldDB" id="A0A812L5M5"/>
<keyword evidence="2" id="KW-0812">Transmembrane</keyword>
<reference evidence="3" key="1">
    <citation type="submission" date="2021-02" db="EMBL/GenBank/DDBJ databases">
        <authorList>
            <person name="Dougan E. K."/>
            <person name="Rhodes N."/>
            <person name="Thang M."/>
            <person name="Chan C."/>
        </authorList>
    </citation>
    <scope>NUCLEOTIDE SEQUENCE</scope>
</reference>
<dbReference type="EMBL" id="CAJNDS010000824">
    <property type="protein sequence ID" value="CAE7236231.1"/>
    <property type="molecule type" value="Genomic_DNA"/>
</dbReference>
<gene>
    <name evidence="3" type="ORF">SNAT2548_LOCUS10165</name>
</gene>
<sequence>MSAGASTPQEVELPLRARLSVPEEPGEHQQRLITSSQTLPASSQQPLRPRASRRSVLAETSKDLEKSAAPKHQRCKVAVAAYTVARITASVLLLLQAHSACYERCLRDSACGKAFREEVMCPLISGRIFDSVVRPLVTGLGIYVFLQRSDRFSANEPLHTRARFLVFCLASFHCDASVAVTLFHRSAFPALLLLWELLCNAIQMQMTNLKLHALGFHITARLCAALMLVVLGAIAVAGAACLCINAALLIPGPLLSAAGFYFFVAPLVSPLAGRPWMLTLDISLQVLNVLLLSGMVGPQRWARPMEAFQKLAEFHGFGLSSTKRITFPGKVNAAARDCIVSFPGKYSEEWDAAVSAAASSQNAFSLACVFLTDRASGLGEHSEDPDHPGRCWCHALYGSLPASTYLSVVDVQQLRQEHGNDETAYQQQLSFKKSDAEAMGQLLLIKDLKAEMEWKQELSQALNDAEARCLANHARAPWGCRWFEEWRKNVSKASELGQRRHVFYFQGRKGQGKVAWNQLPDEEVREQVRACSGLGASQTAEVAYLHRLGLSYVEHDITDFKEMMTAKSSAASWSSSQPSNAQVRGYLKICNLFLSMIMGAMGIQVYPEIHSYEYLMNDHKLMRVLAYVPFVELDLAGPEHFELQRIRAPALARPLQQELATEVGPDTSSSASSASAGRVFSTKVAYTWTGAGCLCDMEPPQLWSDNTARGR</sequence>
<dbReference type="Proteomes" id="UP000604046">
    <property type="component" value="Unassembled WGS sequence"/>
</dbReference>